<feature type="signal peptide" evidence="4">
    <location>
        <begin position="1"/>
        <end position="16"/>
    </location>
</feature>
<keyword evidence="4" id="KW-0732">Signal</keyword>
<evidence type="ECO:0000256" key="1">
    <source>
        <dbReference type="ARBA" id="ARBA00023180"/>
    </source>
</evidence>
<feature type="compositionally biased region" description="Low complexity" evidence="2">
    <location>
        <begin position="522"/>
        <end position="537"/>
    </location>
</feature>
<feature type="chain" id="PRO_5042297029" evidence="4">
    <location>
        <begin position="17"/>
        <end position="537"/>
    </location>
</feature>
<dbReference type="Pfam" id="PF26060">
    <property type="entry name" value="TGFBR3_N"/>
    <property type="match status" value="1"/>
</dbReference>
<sequence>MKVAMIVVLIAAHTSAVPSCELKEVKDENPIKVTPSWVSQGCWSEDTSEGREIHLINLNLDMISWFTMDLKNTVPASIILISNKNVSLTLFNENIYAKVYLIRSDSWITVTGPNNTVDLDLPAVIQSDSNSLLGWAKSKFGAVTSFTELIDPQSITFNAGRGHSQDCELQTNFTQGKYLEYLPVTTSVEVKFCRIPMPLKAKEEVHIIRHLPVDTVTPRLIEVNFTHHNPSTLILQGPNTTTWKIICRIDCKFKSNNPFIIMGHQLLPNTPNLPASYEGLLKFAEADSNTAPASYTEILTDSKRLKVYMTIMTNTAPQLPSTSLQTTTSPNNPKTTMHLYLSPDYRSPSDGIVEVLSNKTVYAEVSTSLSMEGAKLDIENCSLHARVLGMEVKSLDIKKETCNPKTCSSRRFSFTLKPVQEHHSQRWDLQCFTAVTFAPHLILREGVERGLKVIKAISALPPREFHGLELGAVLGIAFASFLIGACLTGALWFIHTHTGSTVKRQPVPAIPPVSENSSANHSIGSTQSTPCSSSSMA</sequence>
<comment type="caution">
    <text evidence="6">The sequence shown here is derived from an EMBL/GenBank/DDBJ whole genome shotgun (WGS) entry which is preliminary data.</text>
</comment>
<feature type="domain" description="TGFBR3/Endoglin-like N-terminal" evidence="5">
    <location>
        <begin position="38"/>
        <end position="181"/>
    </location>
</feature>
<evidence type="ECO:0000256" key="3">
    <source>
        <dbReference type="SAM" id="Phobius"/>
    </source>
</evidence>
<feature type="region of interest" description="Disordered" evidence="2">
    <location>
        <begin position="504"/>
        <end position="537"/>
    </location>
</feature>
<evidence type="ECO:0000259" key="5">
    <source>
        <dbReference type="Pfam" id="PF26060"/>
    </source>
</evidence>
<dbReference type="Proteomes" id="UP001230051">
    <property type="component" value="Unassembled WGS sequence"/>
</dbReference>
<keyword evidence="3" id="KW-0472">Membrane</keyword>
<keyword evidence="3" id="KW-1133">Transmembrane helix</keyword>
<gene>
    <name evidence="6" type="primary">eng</name>
    <name evidence="6" type="ORF">AOXY_G27030</name>
</gene>
<feature type="transmembrane region" description="Helical" evidence="3">
    <location>
        <begin position="470"/>
        <end position="494"/>
    </location>
</feature>
<protein>
    <submittedName>
        <fullName evidence="6">Endoglin isoform X1</fullName>
    </submittedName>
</protein>
<proteinExistence type="predicted"/>
<evidence type="ECO:0000313" key="6">
    <source>
        <dbReference type="EMBL" id="KAK1155655.1"/>
    </source>
</evidence>
<dbReference type="EMBL" id="JAGXEW010000030">
    <property type="protein sequence ID" value="KAK1155655.1"/>
    <property type="molecule type" value="Genomic_DNA"/>
</dbReference>
<evidence type="ECO:0000256" key="2">
    <source>
        <dbReference type="SAM" id="MobiDB-lite"/>
    </source>
</evidence>
<keyword evidence="3" id="KW-0812">Transmembrane</keyword>
<accession>A0AAD8FSG1</accession>
<keyword evidence="7" id="KW-1185">Reference proteome</keyword>
<organism evidence="6 7">
    <name type="scientific">Acipenser oxyrinchus oxyrinchus</name>
    <dbReference type="NCBI Taxonomy" id="40147"/>
    <lineage>
        <taxon>Eukaryota</taxon>
        <taxon>Metazoa</taxon>
        <taxon>Chordata</taxon>
        <taxon>Craniata</taxon>
        <taxon>Vertebrata</taxon>
        <taxon>Euteleostomi</taxon>
        <taxon>Actinopterygii</taxon>
        <taxon>Chondrostei</taxon>
        <taxon>Acipenseriformes</taxon>
        <taxon>Acipenseridae</taxon>
        <taxon>Acipenser</taxon>
    </lineage>
</organism>
<dbReference type="AlphaFoldDB" id="A0AAD8FSG1"/>
<name>A0AAD8FSG1_ACIOX</name>
<evidence type="ECO:0000256" key="4">
    <source>
        <dbReference type="SAM" id="SignalP"/>
    </source>
</evidence>
<dbReference type="InterPro" id="IPR058899">
    <property type="entry name" value="TGFBR3/Endoglin-like_N"/>
</dbReference>
<reference evidence="6" key="1">
    <citation type="submission" date="2022-02" db="EMBL/GenBank/DDBJ databases">
        <title>Atlantic sturgeon de novo genome assembly.</title>
        <authorList>
            <person name="Stock M."/>
            <person name="Klopp C."/>
            <person name="Guiguen Y."/>
            <person name="Cabau C."/>
            <person name="Parinello H."/>
            <person name="Santidrian Yebra-Pimentel E."/>
            <person name="Kuhl H."/>
            <person name="Dirks R.P."/>
            <person name="Guessner J."/>
            <person name="Wuertz S."/>
            <person name="Du K."/>
            <person name="Schartl M."/>
        </authorList>
    </citation>
    <scope>NUCLEOTIDE SEQUENCE</scope>
    <source>
        <strain evidence="6">STURGEONOMICS-FGT-2020</strain>
        <tissue evidence="6">Whole blood</tissue>
    </source>
</reference>
<evidence type="ECO:0000313" key="7">
    <source>
        <dbReference type="Proteomes" id="UP001230051"/>
    </source>
</evidence>
<keyword evidence="1" id="KW-0325">Glycoprotein</keyword>